<comment type="similarity">
    <text evidence="1 4">Belongs to the Glu/Leu/Phe/Val dehydrogenases family.</text>
</comment>
<dbReference type="PROSITE" id="PS00074">
    <property type="entry name" value="GLFV_DEHYDROGENASE"/>
    <property type="match status" value="1"/>
</dbReference>
<dbReference type="SUPFAM" id="SSF51735">
    <property type="entry name" value="NAD(P)-binding Rossmann-fold domains"/>
    <property type="match status" value="1"/>
</dbReference>
<keyword evidence="3 4" id="KW-0560">Oxidoreductase</keyword>
<evidence type="ECO:0000313" key="6">
    <source>
        <dbReference type="EMBL" id="PRW33605.1"/>
    </source>
</evidence>
<comment type="caution">
    <text evidence="6">The sequence shown here is derived from an EMBL/GenBank/DDBJ whole genome shotgun (WGS) entry which is preliminary data.</text>
</comment>
<organism evidence="6 7">
    <name type="scientific">Chlorella sorokiniana</name>
    <name type="common">Freshwater green alga</name>
    <dbReference type="NCBI Taxonomy" id="3076"/>
    <lineage>
        <taxon>Eukaryota</taxon>
        <taxon>Viridiplantae</taxon>
        <taxon>Chlorophyta</taxon>
        <taxon>core chlorophytes</taxon>
        <taxon>Trebouxiophyceae</taxon>
        <taxon>Chlorellales</taxon>
        <taxon>Chlorellaceae</taxon>
        <taxon>Chlorella clade</taxon>
        <taxon>Chlorella</taxon>
    </lineage>
</organism>
<dbReference type="AlphaFoldDB" id="A0A2P6TH34"/>
<dbReference type="STRING" id="3076.A0A2P6TH34"/>
<dbReference type="SMART" id="SM00839">
    <property type="entry name" value="ELFV_dehydrog"/>
    <property type="match status" value="1"/>
</dbReference>
<evidence type="ECO:0000256" key="1">
    <source>
        <dbReference type="ARBA" id="ARBA00006382"/>
    </source>
</evidence>
<keyword evidence="7" id="KW-1185">Reference proteome</keyword>
<feature type="domain" description="Glutamate/phenylalanine/leucine/valine/L-tryptophan dehydrogenase C-terminal" evidence="5">
    <location>
        <begin position="280"/>
        <end position="523"/>
    </location>
</feature>
<evidence type="ECO:0000259" key="5">
    <source>
        <dbReference type="SMART" id="SM00839"/>
    </source>
</evidence>
<dbReference type="CDD" id="cd05313">
    <property type="entry name" value="NAD_bind_2_Glu_DH"/>
    <property type="match status" value="1"/>
</dbReference>
<dbReference type="FunFam" id="1.10.285.10:FF:000001">
    <property type="entry name" value="Glutamate dehydrogenase"/>
    <property type="match status" value="1"/>
</dbReference>
<dbReference type="GO" id="GO:0004354">
    <property type="term" value="F:glutamate dehydrogenase (NADP+) activity"/>
    <property type="evidence" value="ECO:0007669"/>
    <property type="project" value="UniProtKB-EC"/>
</dbReference>
<dbReference type="Proteomes" id="UP000239899">
    <property type="component" value="Unassembled WGS sequence"/>
</dbReference>
<dbReference type="Pfam" id="PF00208">
    <property type="entry name" value="ELFV_dehydrog"/>
    <property type="match status" value="1"/>
</dbReference>
<dbReference type="GO" id="GO:0005829">
    <property type="term" value="C:cytosol"/>
    <property type="evidence" value="ECO:0007669"/>
    <property type="project" value="TreeGrafter"/>
</dbReference>
<dbReference type="OrthoDB" id="6718861at2759"/>
<dbReference type="InterPro" id="IPR036291">
    <property type="entry name" value="NAD(P)-bd_dom_sf"/>
</dbReference>
<dbReference type="Pfam" id="PF02812">
    <property type="entry name" value="ELFV_dehydrog_N"/>
    <property type="match status" value="1"/>
</dbReference>
<dbReference type="SUPFAM" id="SSF52266">
    <property type="entry name" value="SGNH hydrolase"/>
    <property type="match status" value="1"/>
</dbReference>
<dbReference type="InterPro" id="IPR036514">
    <property type="entry name" value="SGNH_hydro_sf"/>
</dbReference>
<dbReference type="InterPro" id="IPR006096">
    <property type="entry name" value="Glu/Leu/Phe/Val/Trp_DH_C"/>
</dbReference>
<name>A0A2P6TH34_CHLSO</name>
<gene>
    <name evidence="6" type="ORF">C2E21_7674</name>
</gene>
<accession>A0A2P6TH34</accession>
<dbReference type="PRINTS" id="PR00082">
    <property type="entry name" value="GLFDHDRGNASE"/>
</dbReference>
<dbReference type="InterPro" id="IPR050724">
    <property type="entry name" value="Glu_Leu_Phe_Val_DH"/>
</dbReference>
<dbReference type="SUPFAM" id="SSF53223">
    <property type="entry name" value="Aminoacid dehydrogenase-like, N-terminal domain"/>
    <property type="match status" value="1"/>
</dbReference>
<evidence type="ECO:0000256" key="2">
    <source>
        <dbReference type="ARBA" id="ARBA00012907"/>
    </source>
</evidence>
<sequence length="781" mass="85182">MQTALVAKPIVAARPAQPRAASRRGLRVVAASKRDVVPKAATLEEQISAMDATTGDFTALQKAVKQMATKAGTEGLVHGIKNPELRQVLTEVFMKDQDQQEFMQAVREVAVSLQPVFEKRPELLPIFKQIVEPERVITFRVSWLDDAGNLQVNRGFRVQYSSAIGPYKGGLRFHPSVNLSIMKFLAFEQIFKNSLTTLPMGGGKGGSDFDPKGKSDAEVMRFCQSFMTELQRHISYVQDVPAGDIGVGAREIGYLFGQYKRITKNYTGVLTGKGQEYGGSEIRPEATGYGAVLFVENVLKDKGESLKGKRCLVSGAGNVAQYCAELLLEKGAIVLSLSDSQGYVYEPNGFSKEQLQAVMDMKKKNNSARISEYKSDTAVYVGDRRKPWELDCQVDIAFPCATQNEIDEADAELLIKHGCQYVVEGANMPSTNEAIHKYNKAGIVYCPGKAANAGGVAVSGLEMTQNRMSLNWTREEVRDKLERIMKDIYDSAMGAAREYNVDLASGANIAGFTKVADAVKAQGAVPTARPGECWNQMLGELQASDRPGKGFGLIFYGDSITESLRGTDKCRDVCMKSKTRSSCKGIPQVLQKYFGVYRPGVMGMSMDESAHLLWRLMNGQIPRVNQPKTVVLNIGTNDLTNCAWSAKNAIKKQQAIDLNTPGIVARIQQSVGLLLQQMPATRVLVLGILPRGTGSGKGAKLGMNDMTWPSHYTQGIANINALLKAYADATPRVEFIDCGAAFIKGNKIDANLMADAVHPTAAGWDKLAVCMQPTVAKLMAY</sequence>
<dbReference type="InterPro" id="IPR033524">
    <property type="entry name" value="Glu/Leu/Phe/Val_DH_AS"/>
</dbReference>
<dbReference type="Pfam" id="PF13472">
    <property type="entry name" value="Lipase_GDSL_2"/>
    <property type="match status" value="1"/>
</dbReference>
<dbReference type="InterPro" id="IPR006095">
    <property type="entry name" value="Glu/Leu/Phe/Val/Trp_DH"/>
</dbReference>
<dbReference type="PANTHER" id="PTHR43571">
    <property type="entry name" value="NADP-SPECIFIC GLUTAMATE DEHYDROGENASE 1-RELATED"/>
    <property type="match status" value="1"/>
</dbReference>
<dbReference type="InterPro" id="IPR006097">
    <property type="entry name" value="Glu/Leu/Phe/Val/Trp_DH_dimer"/>
</dbReference>
<dbReference type="Gene3D" id="3.40.50.10860">
    <property type="entry name" value="Leucine Dehydrogenase, chain A, domain 1"/>
    <property type="match status" value="1"/>
</dbReference>
<dbReference type="InterPro" id="IPR046346">
    <property type="entry name" value="Aminoacid_DH-like_N_sf"/>
</dbReference>
<dbReference type="GO" id="GO:0006537">
    <property type="term" value="P:glutamate biosynthetic process"/>
    <property type="evidence" value="ECO:0007669"/>
    <property type="project" value="TreeGrafter"/>
</dbReference>
<evidence type="ECO:0000256" key="4">
    <source>
        <dbReference type="RuleBase" id="RU004417"/>
    </source>
</evidence>
<dbReference type="Gene3D" id="3.40.50.1110">
    <property type="entry name" value="SGNH hydrolase"/>
    <property type="match status" value="1"/>
</dbReference>
<reference evidence="6 7" key="1">
    <citation type="journal article" date="2018" name="Plant J.">
        <title>Genome sequences of Chlorella sorokiniana UTEX 1602 and Micractinium conductrix SAG 241.80: implications to maltose excretion by a green alga.</title>
        <authorList>
            <person name="Arriola M.B."/>
            <person name="Velmurugan N."/>
            <person name="Zhang Y."/>
            <person name="Plunkett M.H."/>
            <person name="Hondzo H."/>
            <person name="Barney B.M."/>
        </authorList>
    </citation>
    <scope>NUCLEOTIDE SEQUENCE [LARGE SCALE GENOMIC DNA]</scope>
    <source>
        <strain evidence="7">UTEX 1602</strain>
    </source>
</reference>
<evidence type="ECO:0000313" key="7">
    <source>
        <dbReference type="Proteomes" id="UP000239899"/>
    </source>
</evidence>
<evidence type="ECO:0000256" key="3">
    <source>
        <dbReference type="ARBA" id="ARBA00023002"/>
    </source>
</evidence>
<dbReference type="FunFam" id="3.40.50.10860:FF:000002">
    <property type="entry name" value="Glutamate dehydrogenase"/>
    <property type="match status" value="1"/>
</dbReference>
<protein>
    <recommendedName>
        <fullName evidence="2">glutamate dehydrogenase (NADP(+))</fullName>
        <ecNumber evidence="2">1.4.1.4</ecNumber>
    </recommendedName>
</protein>
<dbReference type="PANTHER" id="PTHR43571:SF1">
    <property type="entry name" value="NADP-SPECIFIC GLUTAMATE DEHYDROGENASE 1-RELATED"/>
    <property type="match status" value="1"/>
</dbReference>
<dbReference type="Gene3D" id="3.40.50.720">
    <property type="entry name" value="NAD(P)-binding Rossmann-like Domain"/>
    <property type="match status" value="1"/>
</dbReference>
<dbReference type="Gene3D" id="1.10.285.10">
    <property type="entry name" value="Glutamate Dehydrogenase, chain A, domain 3"/>
    <property type="match status" value="2"/>
</dbReference>
<dbReference type="InterPro" id="IPR013830">
    <property type="entry name" value="SGNH_hydro"/>
</dbReference>
<dbReference type="EC" id="1.4.1.4" evidence="2"/>
<proteinExistence type="inferred from homology"/>
<dbReference type="FunFam" id="3.40.50.720:FF:000030">
    <property type="entry name" value="Glutamate dehydrogenase"/>
    <property type="match status" value="1"/>
</dbReference>
<dbReference type="InterPro" id="IPR033922">
    <property type="entry name" value="NAD_bind_Glu_DH"/>
</dbReference>
<dbReference type="EMBL" id="LHPG02000016">
    <property type="protein sequence ID" value="PRW33605.1"/>
    <property type="molecule type" value="Genomic_DNA"/>
</dbReference>
<dbReference type="NCBIfam" id="NF006929">
    <property type="entry name" value="PRK09414.1"/>
    <property type="match status" value="1"/>
</dbReference>